<dbReference type="EMBL" id="CP001350">
    <property type="protein sequence ID" value="ACL62510.1"/>
    <property type="molecule type" value="Genomic_DNA"/>
</dbReference>
<evidence type="ECO:0000313" key="8">
    <source>
        <dbReference type="Proteomes" id="UP000008207"/>
    </source>
</evidence>
<dbReference type="SUPFAM" id="SSF52743">
    <property type="entry name" value="Subtilisin-like"/>
    <property type="match status" value="1"/>
</dbReference>
<dbReference type="PROSITE" id="PS00137">
    <property type="entry name" value="SUBTILASE_HIS"/>
    <property type="match status" value="1"/>
</dbReference>
<sequence>MAAQPILADVQVVGAPAVIGRSDAITTGRIMSNVFTTASLPEHHDALLIVNMRQETMQVAPAMAMAAMPPPPETEGLSALSFFERAGQVKRIVPLRRSEQAGNAPLRMAAASALMFAAQPPENTDAAAAVRFIEMKREQDTQQLHTALAADPNVLSVSRVPVRYLTARRTSRTRLAGGGIGIEAAPPTGSVLWDLEKIRWQEARRAEGFMEAGNVRVAVFDTGIDDGHTELKIDQYYWRHPDLTRPVSNRDIIGHGTHVSGIIAALIGRGVSVQGICDCKLDVWKIFDDEPTYAPGQGAFVYYVNPIMYRRALADCVENPPDVLNLSIGGPAAPDATERDLFDQLIEAGVTICAAMGNERQYGKANGFSHEAAAIDLREVAPRHGFEKWYLFTKSIGDARMRVSAGIKKFLRPRNVEIDGPDRCKGWTVERGVI</sequence>
<dbReference type="Proteomes" id="UP000008207">
    <property type="component" value="Plasmid pMNOD01"/>
</dbReference>
<dbReference type="InterPro" id="IPR022398">
    <property type="entry name" value="Peptidase_S8_His-AS"/>
</dbReference>
<dbReference type="GO" id="GO:0004252">
    <property type="term" value="F:serine-type endopeptidase activity"/>
    <property type="evidence" value="ECO:0007669"/>
    <property type="project" value="InterPro"/>
</dbReference>
<dbReference type="InterPro" id="IPR000209">
    <property type="entry name" value="Peptidase_S8/S53_dom"/>
</dbReference>
<proteinExistence type="inferred from homology"/>
<evidence type="ECO:0000256" key="2">
    <source>
        <dbReference type="ARBA" id="ARBA00022670"/>
    </source>
</evidence>
<dbReference type="PANTHER" id="PTHR43806">
    <property type="entry name" value="PEPTIDASE S8"/>
    <property type="match status" value="1"/>
</dbReference>
<keyword evidence="7" id="KW-0614">Plasmid</keyword>
<dbReference type="AlphaFoldDB" id="B8IVS0"/>
<gene>
    <name evidence="7" type="ordered locus">Mnod_8378</name>
</gene>
<keyword evidence="2" id="KW-0645">Protease</keyword>
<evidence type="ECO:0000259" key="6">
    <source>
        <dbReference type="Pfam" id="PF00082"/>
    </source>
</evidence>
<dbReference type="PROSITE" id="PS51892">
    <property type="entry name" value="SUBTILASE"/>
    <property type="match status" value="1"/>
</dbReference>
<protein>
    <submittedName>
        <fullName evidence="7">Peptidase S8 and S53 subtilisin kexin sedolisin</fullName>
    </submittedName>
</protein>
<dbReference type="InterPro" id="IPR015500">
    <property type="entry name" value="Peptidase_S8_subtilisin-rel"/>
</dbReference>
<evidence type="ECO:0000313" key="7">
    <source>
        <dbReference type="EMBL" id="ACL62510.1"/>
    </source>
</evidence>
<evidence type="ECO:0000256" key="1">
    <source>
        <dbReference type="ARBA" id="ARBA00011073"/>
    </source>
</evidence>
<evidence type="ECO:0000256" key="3">
    <source>
        <dbReference type="ARBA" id="ARBA00022801"/>
    </source>
</evidence>
<dbReference type="InterPro" id="IPR050131">
    <property type="entry name" value="Peptidase_S8_subtilisin-like"/>
</dbReference>
<accession>B8IVS0</accession>
<name>B8IVS0_METNO</name>
<keyword evidence="4" id="KW-0720">Serine protease</keyword>
<geneLocation type="plasmid" evidence="7 8">
    <name>pMNOD01</name>
</geneLocation>
<dbReference type="PRINTS" id="PR00723">
    <property type="entry name" value="SUBTILISIN"/>
</dbReference>
<dbReference type="Pfam" id="PF00082">
    <property type="entry name" value="Peptidase_S8"/>
    <property type="match status" value="1"/>
</dbReference>
<dbReference type="Gene3D" id="3.40.50.200">
    <property type="entry name" value="Peptidase S8/S53 domain"/>
    <property type="match status" value="1"/>
</dbReference>
<comment type="similarity">
    <text evidence="1 5">Belongs to the peptidase S8 family.</text>
</comment>
<dbReference type="KEGG" id="mno:Mnod_8378"/>
<dbReference type="InterPro" id="IPR036852">
    <property type="entry name" value="Peptidase_S8/S53_dom_sf"/>
</dbReference>
<evidence type="ECO:0000256" key="4">
    <source>
        <dbReference type="ARBA" id="ARBA00022825"/>
    </source>
</evidence>
<reference evidence="8" key="1">
    <citation type="submission" date="2009-01" db="EMBL/GenBank/DDBJ databases">
        <title>Complete sequence of plasmid 1 of Methylobacterium nodulans ORS 2060.</title>
        <authorList>
            <consortium name="US DOE Joint Genome Institute"/>
            <person name="Lucas S."/>
            <person name="Copeland A."/>
            <person name="Lapidus A."/>
            <person name="Glavina del Rio T."/>
            <person name="Dalin E."/>
            <person name="Tice H."/>
            <person name="Bruce D."/>
            <person name="Goodwin L."/>
            <person name="Pitluck S."/>
            <person name="Sims D."/>
            <person name="Brettin T."/>
            <person name="Detter J.C."/>
            <person name="Han C."/>
            <person name="Larimer F."/>
            <person name="Land M."/>
            <person name="Hauser L."/>
            <person name="Kyrpides N."/>
            <person name="Ivanova N."/>
            <person name="Marx C.J."/>
            <person name="Richardson P."/>
        </authorList>
    </citation>
    <scope>NUCLEOTIDE SEQUENCE [LARGE SCALE GENOMIC DNA]</scope>
    <source>
        <strain evidence="8">LMG 21967 / CNCM I-2342 / ORS 2060</strain>
        <plasmid evidence="8">Plasmid pMNOD01</plasmid>
    </source>
</reference>
<dbReference type="GO" id="GO:0006508">
    <property type="term" value="P:proteolysis"/>
    <property type="evidence" value="ECO:0007669"/>
    <property type="project" value="UniProtKB-KW"/>
</dbReference>
<organism evidence="7 8">
    <name type="scientific">Methylobacterium nodulans (strain LMG 21967 / CNCM I-2342 / ORS 2060)</name>
    <dbReference type="NCBI Taxonomy" id="460265"/>
    <lineage>
        <taxon>Bacteria</taxon>
        <taxon>Pseudomonadati</taxon>
        <taxon>Pseudomonadota</taxon>
        <taxon>Alphaproteobacteria</taxon>
        <taxon>Hyphomicrobiales</taxon>
        <taxon>Methylobacteriaceae</taxon>
        <taxon>Methylobacterium</taxon>
    </lineage>
</organism>
<dbReference type="PANTHER" id="PTHR43806:SF11">
    <property type="entry name" value="CEREVISIN-RELATED"/>
    <property type="match status" value="1"/>
</dbReference>
<dbReference type="RefSeq" id="WP_015934055.1">
    <property type="nucleotide sequence ID" value="NC_011892.1"/>
</dbReference>
<dbReference type="HOGENOM" id="CLU_631361_0_0_5"/>
<keyword evidence="3" id="KW-0378">Hydrolase</keyword>
<feature type="domain" description="Peptidase S8/S53" evidence="6">
    <location>
        <begin position="214"/>
        <end position="362"/>
    </location>
</feature>
<evidence type="ECO:0000256" key="5">
    <source>
        <dbReference type="PROSITE-ProRule" id="PRU01240"/>
    </source>
</evidence>
<comment type="caution">
    <text evidence="5">Lacks conserved residue(s) required for the propagation of feature annotation.</text>
</comment>
<keyword evidence="8" id="KW-1185">Reference proteome</keyword>